<evidence type="ECO:0000256" key="1">
    <source>
        <dbReference type="SAM" id="MobiDB-lite"/>
    </source>
</evidence>
<evidence type="ECO:0000313" key="2">
    <source>
        <dbReference type="EMBL" id="MBB3052946.1"/>
    </source>
</evidence>
<sequence>MSDTEPLRAEGPAVTVHGHGGDRRVLVLDPAGAGKHDELPATWRPLTDRHEIVWVRLPASDDAECDRLLSSAGPARPHTDVVTSGPYGEFAIDLARRHTSAVRSVLLVDPAADHVSDSGHASEADDAWLRRHGSEIDEAERAGVTVEVIAHSTDDDQDRVPPPLPLGHPRVVETVQRALADLPEVRSP</sequence>
<dbReference type="AlphaFoldDB" id="A0A839S5B1"/>
<proteinExistence type="predicted"/>
<evidence type="ECO:0000313" key="3">
    <source>
        <dbReference type="Proteomes" id="UP000550714"/>
    </source>
</evidence>
<reference evidence="2 3" key="1">
    <citation type="submission" date="2020-08" db="EMBL/GenBank/DDBJ databases">
        <title>Genomic Encyclopedia of Type Strains, Phase III (KMG-III): the genomes of soil and plant-associated and newly described type strains.</title>
        <authorList>
            <person name="Whitman W."/>
        </authorList>
    </citation>
    <scope>NUCLEOTIDE SEQUENCE [LARGE SCALE GENOMIC DNA]</scope>
    <source>
        <strain evidence="2 3">CECT 8577</strain>
    </source>
</reference>
<organism evidence="2 3">
    <name type="scientific">Prauserella isguenensis</name>
    <dbReference type="NCBI Taxonomy" id="1470180"/>
    <lineage>
        <taxon>Bacteria</taxon>
        <taxon>Bacillati</taxon>
        <taxon>Actinomycetota</taxon>
        <taxon>Actinomycetes</taxon>
        <taxon>Pseudonocardiales</taxon>
        <taxon>Pseudonocardiaceae</taxon>
        <taxon>Prauserella</taxon>
    </lineage>
</organism>
<evidence type="ECO:0008006" key="4">
    <source>
        <dbReference type="Google" id="ProtNLM"/>
    </source>
</evidence>
<feature type="region of interest" description="Disordered" evidence="1">
    <location>
        <begin position="1"/>
        <end position="22"/>
    </location>
</feature>
<dbReference type="EMBL" id="JACHWU010000006">
    <property type="protein sequence ID" value="MBB3052946.1"/>
    <property type="molecule type" value="Genomic_DNA"/>
</dbReference>
<accession>A0A839S5B1</accession>
<protein>
    <recommendedName>
        <fullName evidence="4">Alpha/beta hydrolase</fullName>
    </recommendedName>
</protein>
<dbReference type="RefSeq" id="WP_183658165.1">
    <property type="nucleotide sequence ID" value="NZ_JACHWU010000006.1"/>
</dbReference>
<dbReference type="Proteomes" id="UP000550714">
    <property type="component" value="Unassembled WGS sequence"/>
</dbReference>
<comment type="caution">
    <text evidence="2">The sequence shown here is derived from an EMBL/GenBank/DDBJ whole genome shotgun (WGS) entry which is preliminary data.</text>
</comment>
<name>A0A839S5B1_9PSEU</name>
<gene>
    <name evidence="2" type="ORF">FHS23_003989</name>
</gene>
<keyword evidence="3" id="KW-1185">Reference proteome</keyword>